<gene>
    <name evidence="1" type="ORF">KC19_10G091700</name>
</gene>
<dbReference type="Proteomes" id="UP000822688">
    <property type="component" value="Chromosome 10"/>
</dbReference>
<organism evidence="1 2">
    <name type="scientific">Ceratodon purpureus</name>
    <name type="common">Fire moss</name>
    <name type="synonym">Dicranum purpureum</name>
    <dbReference type="NCBI Taxonomy" id="3225"/>
    <lineage>
        <taxon>Eukaryota</taxon>
        <taxon>Viridiplantae</taxon>
        <taxon>Streptophyta</taxon>
        <taxon>Embryophyta</taxon>
        <taxon>Bryophyta</taxon>
        <taxon>Bryophytina</taxon>
        <taxon>Bryopsida</taxon>
        <taxon>Dicranidae</taxon>
        <taxon>Pseudoditrichales</taxon>
        <taxon>Ditrichaceae</taxon>
        <taxon>Ceratodon</taxon>
    </lineage>
</organism>
<proteinExistence type="predicted"/>
<dbReference type="EMBL" id="CM026431">
    <property type="protein sequence ID" value="KAG0559265.1"/>
    <property type="molecule type" value="Genomic_DNA"/>
</dbReference>
<evidence type="ECO:0000313" key="2">
    <source>
        <dbReference type="Proteomes" id="UP000822688"/>
    </source>
</evidence>
<dbReference type="AlphaFoldDB" id="A0A8T0GL26"/>
<reference evidence="1" key="1">
    <citation type="submission" date="2020-06" db="EMBL/GenBank/DDBJ databases">
        <title>WGS assembly of Ceratodon purpureus strain R40.</title>
        <authorList>
            <person name="Carey S.B."/>
            <person name="Jenkins J."/>
            <person name="Shu S."/>
            <person name="Lovell J.T."/>
            <person name="Sreedasyam A."/>
            <person name="Maumus F."/>
            <person name="Tiley G.P."/>
            <person name="Fernandez-Pozo N."/>
            <person name="Barry K."/>
            <person name="Chen C."/>
            <person name="Wang M."/>
            <person name="Lipzen A."/>
            <person name="Daum C."/>
            <person name="Saski C.A."/>
            <person name="Payton A.C."/>
            <person name="Mcbreen J.C."/>
            <person name="Conrad R.E."/>
            <person name="Kollar L.M."/>
            <person name="Olsson S."/>
            <person name="Huttunen S."/>
            <person name="Landis J.B."/>
            <person name="Wickett N.J."/>
            <person name="Johnson M.G."/>
            <person name="Rensing S.A."/>
            <person name="Grimwood J."/>
            <person name="Schmutz J."/>
            <person name="Mcdaniel S.F."/>
        </authorList>
    </citation>
    <scope>NUCLEOTIDE SEQUENCE</scope>
    <source>
        <strain evidence="1">R40</strain>
    </source>
</reference>
<name>A0A8T0GL26_CERPU</name>
<keyword evidence="2" id="KW-1185">Reference proteome</keyword>
<accession>A0A8T0GL26</accession>
<protein>
    <submittedName>
        <fullName evidence="1">Uncharacterized protein</fullName>
    </submittedName>
</protein>
<evidence type="ECO:0000313" key="1">
    <source>
        <dbReference type="EMBL" id="KAG0559265.1"/>
    </source>
</evidence>
<comment type="caution">
    <text evidence="1">The sequence shown here is derived from an EMBL/GenBank/DDBJ whole genome shotgun (WGS) entry which is preliminary data.</text>
</comment>
<sequence length="228" mass="25847">MASELCDQVVAVPKVEHDLNRKNLERIKFAKALHERAKWTVQNFAERLDLEDSGICGKTECGNSHITENHLKRVFPTKGGSGIRVVPNGEISEEECAKVYQQYLVIYNHPPPNKEYARYFLRSSLAEREGKAKINWAKFAYDVCRKQYASWERDGRVEDACRKKWDDLRGVYIPESAGEGNSQGRSRQFGAACEGLRFSSEQTSEVLELLKTAEADNNSIGPKLSSMQ</sequence>